<keyword evidence="6 7" id="KW-0472">Membrane</keyword>
<keyword evidence="10" id="KW-1185">Reference proteome</keyword>
<dbReference type="Proteomes" id="UP000268844">
    <property type="component" value="Unassembled WGS sequence"/>
</dbReference>
<comment type="similarity">
    <text evidence="7">Belongs to the binding-protein-dependent transport system permease family.</text>
</comment>
<dbReference type="OrthoDB" id="9805855at2"/>
<keyword evidence="2 7" id="KW-0813">Transport</keyword>
<evidence type="ECO:0000313" key="9">
    <source>
        <dbReference type="EMBL" id="VDS03222.1"/>
    </source>
</evidence>
<organism evidence="9 10">
    <name type="scientific">Devosia equisanguinis</name>
    <dbReference type="NCBI Taxonomy" id="2490941"/>
    <lineage>
        <taxon>Bacteria</taxon>
        <taxon>Pseudomonadati</taxon>
        <taxon>Pseudomonadota</taxon>
        <taxon>Alphaproteobacteria</taxon>
        <taxon>Hyphomicrobiales</taxon>
        <taxon>Devosiaceae</taxon>
        <taxon>Devosia</taxon>
    </lineage>
</organism>
<feature type="transmembrane region" description="Helical" evidence="7">
    <location>
        <begin position="176"/>
        <end position="195"/>
    </location>
</feature>
<name>A0A3S4C9I2_9HYPH</name>
<dbReference type="CDD" id="cd06261">
    <property type="entry name" value="TM_PBP2"/>
    <property type="match status" value="1"/>
</dbReference>
<dbReference type="RefSeq" id="WP_126148814.1">
    <property type="nucleotide sequence ID" value="NZ_JBHTMH010000001.1"/>
</dbReference>
<dbReference type="EMBL" id="UZWD01000004">
    <property type="protein sequence ID" value="VDS03222.1"/>
    <property type="molecule type" value="Genomic_DNA"/>
</dbReference>
<evidence type="ECO:0000256" key="1">
    <source>
        <dbReference type="ARBA" id="ARBA00004651"/>
    </source>
</evidence>
<feature type="domain" description="ABC transmembrane type-1" evidence="8">
    <location>
        <begin position="94"/>
        <end position="303"/>
    </location>
</feature>
<dbReference type="Pfam" id="PF19300">
    <property type="entry name" value="BPD_transp_1_N"/>
    <property type="match status" value="1"/>
</dbReference>
<dbReference type="Pfam" id="PF00528">
    <property type="entry name" value="BPD_transp_1"/>
    <property type="match status" value="1"/>
</dbReference>
<dbReference type="AlphaFoldDB" id="A0A3S4C9I2"/>
<feature type="transmembrane region" description="Helical" evidence="7">
    <location>
        <begin position="133"/>
        <end position="156"/>
    </location>
</feature>
<dbReference type="PROSITE" id="PS50928">
    <property type="entry name" value="ABC_TM1"/>
    <property type="match status" value="1"/>
</dbReference>
<dbReference type="GO" id="GO:0005886">
    <property type="term" value="C:plasma membrane"/>
    <property type="evidence" value="ECO:0007669"/>
    <property type="project" value="UniProtKB-SubCell"/>
</dbReference>
<protein>
    <submittedName>
        <fullName evidence="9">Dipeptide transport system permease protein DppB</fullName>
    </submittedName>
</protein>
<evidence type="ECO:0000313" key="10">
    <source>
        <dbReference type="Proteomes" id="UP000268844"/>
    </source>
</evidence>
<evidence type="ECO:0000256" key="7">
    <source>
        <dbReference type="RuleBase" id="RU363032"/>
    </source>
</evidence>
<keyword evidence="4 7" id="KW-0812">Transmembrane</keyword>
<sequence>MLYAFRRILMAIPTLLVVAVIVFTLMRLIPGDPAQLLVGDMDDLETIARVRKELGLDQPLLVQFGIWILNLLQGDFGNSMRNGEPILPTILYRFSVTAAFAGTALLLAALIAVPMGVVAAWRARTSLDYALRLTAMLLVSMPTFWVGLILILIFGISLRWLPVVGYVSLGDDFVRGVLYMLMPVAALVVGELASIMRMARSSALEVLQLDYIAHARAKGLSERRVLLRHVLPNSLAPTLTLIGITLGNSLGGAAVTETVFSIPGLGRYLVDAIYARDYLVVQGCLMFVSFIFIVVNLLVDLCYPLLDPRVKL</sequence>
<feature type="transmembrane region" description="Helical" evidence="7">
    <location>
        <begin position="284"/>
        <end position="306"/>
    </location>
</feature>
<comment type="subcellular location">
    <subcellularLocation>
        <location evidence="1 7">Cell membrane</location>
        <topology evidence="1 7">Multi-pass membrane protein</topology>
    </subcellularLocation>
</comment>
<dbReference type="SUPFAM" id="SSF161098">
    <property type="entry name" value="MetI-like"/>
    <property type="match status" value="1"/>
</dbReference>
<accession>A0A3S4C9I2</accession>
<feature type="transmembrane region" description="Helical" evidence="7">
    <location>
        <begin position="90"/>
        <end position="121"/>
    </location>
</feature>
<dbReference type="PANTHER" id="PTHR43163:SF6">
    <property type="entry name" value="DIPEPTIDE TRANSPORT SYSTEM PERMEASE PROTEIN DPPB-RELATED"/>
    <property type="match status" value="1"/>
</dbReference>
<dbReference type="InterPro" id="IPR000515">
    <property type="entry name" value="MetI-like"/>
</dbReference>
<dbReference type="PANTHER" id="PTHR43163">
    <property type="entry name" value="DIPEPTIDE TRANSPORT SYSTEM PERMEASE PROTEIN DPPB-RELATED"/>
    <property type="match status" value="1"/>
</dbReference>
<evidence type="ECO:0000256" key="2">
    <source>
        <dbReference type="ARBA" id="ARBA00022448"/>
    </source>
</evidence>
<dbReference type="InterPro" id="IPR045621">
    <property type="entry name" value="BPD_transp_1_N"/>
</dbReference>
<evidence type="ECO:0000259" key="8">
    <source>
        <dbReference type="PROSITE" id="PS50928"/>
    </source>
</evidence>
<evidence type="ECO:0000256" key="5">
    <source>
        <dbReference type="ARBA" id="ARBA00022989"/>
    </source>
</evidence>
<dbReference type="GO" id="GO:0055085">
    <property type="term" value="P:transmembrane transport"/>
    <property type="evidence" value="ECO:0007669"/>
    <property type="project" value="InterPro"/>
</dbReference>
<evidence type="ECO:0000256" key="6">
    <source>
        <dbReference type="ARBA" id="ARBA00023136"/>
    </source>
</evidence>
<feature type="transmembrane region" description="Helical" evidence="7">
    <location>
        <begin position="7"/>
        <end position="29"/>
    </location>
</feature>
<dbReference type="Gene3D" id="1.10.3720.10">
    <property type="entry name" value="MetI-like"/>
    <property type="match status" value="1"/>
</dbReference>
<evidence type="ECO:0000256" key="4">
    <source>
        <dbReference type="ARBA" id="ARBA00022692"/>
    </source>
</evidence>
<evidence type="ECO:0000256" key="3">
    <source>
        <dbReference type="ARBA" id="ARBA00022475"/>
    </source>
</evidence>
<keyword evidence="3" id="KW-1003">Cell membrane</keyword>
<proteinExistence type="inferred from homology"/>
<reference evidence="9 10" key="1">
    <citation type="submission" date="2018-12" db="EMBL/GenBank/DDBJ databases">
        <authorList>
            <person name="Criscuolo A."/>
        </authorList>
    </citation>
    <scope>NUCLEOTIDE SEQUENCE [LARGE SCALE GENOMIC DNA]</scope>
    <source>
        <strain evidence="9">ACIP1116281</strain>
    </source>
</reference>
<gene>
    <name evidence="9" type="primary">dppB_1</name>
    <name evidence="9" type="ORF">DEVEQU_00343</name>
</gene>
<keyword evidence="5 7" id="KW-1133">Transmembrane helix</keyword>
<dbReference type="InterPro" id="IPR035906">
    <property type="entry name" value="MetI-like_sf"/>
</dbReference>